<dbReference type="InterPro" id="IPR052979">
    <property type="entry name" value="Adenylate-forming_domain"/>
</dbReference>
<evidence type="ECO:0000256" key="1">
    <source>
        <dbReference type="SAM" id="Phobius"/>
    </source>
</evidence>
<keyword evidence="1" id="KW-0472">Membrane</keyword>
<feature type="transmembrane region" description="Helical" evidence="1">
    <location>
        <begin position="134"/>
        <end position="155"/>
    </location>
</feature>
<feature type="transmembrane region" description="Helical" evidence="1">
    <location>
        <begin position="102"/>
        <end position="122"/>
    </location>
</feature>
<keyword evidence="1" id="KW-1133">Transmembrane helix</keyword>
<evidence type="ECO:0000313" key="3">
    <source>
        <dbReference type="Proteomes" id="UP000700596"/>
    </source>
</evidence>
<keyword evidence="1" id="KW-0812">Transmembrane</keyword>
<proteinExistence type="predicted"/>
<feature type="transmembrane region" description="Helical" evidence="1">
    <location>
        <begin position="209"/>
        <end position="231"/>
    </location>
</feature>
<dbReference type="AlphaFoldDB" id="A0A9P9E560"/>
<reference evidence="2" key="1">
    <citation type="journal article" date="2021" name="Nat. Commun.">
        <title>Genetic determinants of endophytism in the Arabidopsis root mycobiome.</title>
        <authorList>
            <person name="Mesny F."/>
            <person name="Miyauchi S."/>
            <person name="Thiergart T."/>
            <person name="Pickel B."/>
            <person name="Atanasova L."/>
            <person name="Karlsson M."/>
            <person name="Huettel B."/>
            <person name="Barry K.W."/>
            <person name="Haridas S."/>
            <person name="Chen C."/>
            <person name="Bauer D."/>
            <person name="Andreopoulos W."/>
            <person name="Pangilinan J."/>
            <person name="LaButti K."/>
            <person name="Riley R."/>
            <person name="Lipzen A."/>
            <person name="Clum A."/>
            <person name="Drula E."/>
            <person name="Henrissat B."/>
            <person name="Kohler A."/>
            <person name="Grigoriev I.V."/>
            <person name="Martin F.M."/>
            <person name="Hacquard S."/>
        </authorList>
    </citation>
    <scope>NUCLEOTIDE SEQUENCE</scope>
    <source>
        <strain evidence="2">MPI-CAGE-CH-0243</strain>
    </source>
</reference>
<evidence type="ECO:0000313" key="2">
    <source>
        <dbReference type="EMBL" id="KAH7130151.1"/>
    </source>
</evidence>
<gene>
    <name evidence="2" type="ORF">B0J11DRAFT_557347</name>
</gene>
<dbReference type="Proteomes" id="UP000700596">
    <property type="component" value="Unassembled WGS sequence"/>
</dbReference>
<feature type="transmembrane region" description="Helical" evidence="1">
    <location>
        <begin position="282"/>
        <end position="303"/>
    </location>
</feature>
<dbReference type="OrthoDB" id="3142841at2759"/>
<dbReference type="EMBL" id="JAGMWT010000004">
    <property type="protein sequence ID" value="KAH7130151.1"/>
    <property type="molecule type" value="Genomic_DNA"/>
</dbReference>
<accession>A0A9P9E560</accession>
<dbReference type="PANTHER" id="PTHR33927:SF5">
    <property type="entry name" value="ENZYME, PUTATIVE (AFU_ORTHOLOGUE AFUA_8G01222)-RELATED"/>
    <property type="match status" value="1"/>
</dbReference>
<sequence length="540" mass="60401">MSRTLPNLQGISNSAVITVAFTPRRSTFYSTTSAKPLKPIDARLDEISLHTDSTRWSTSYIPHILEASSSSETLRNDSSATPLPPKLYWRVFRNLRWTLFTAYQRLFGLVFIMNAIGFAVLLSNPFQLDHLATAASANLLLALIVRQDFFVKIIFGAAWHVPWSVPLRIRLLITRIYTYGGIHSGAAIAGTLWLLAFTVILTIRSAQQGLFVVPVLVLTWVLSVILSLICILAFPSIRSAHHNTFERTHRFLGWSSILVFWAQLILQAHYTKPTYTNLGHTLLHTPSFHLLILITFLIILPWLNLRRETFTLHLLSPHALRLQTKTTTHRFSVLAISTHPLGQYHPFATFPSNSDPQNDNPETSLVISAAGDWTKTQIAQAIHRTKFPSISTANSDPEKCDPATARFWVKGWPKPGVLSLTYIYPRVLIVTTGSGIAPALSSLLHKPSSQFVRLIWSTRAPEKTYGKELCKVVAEVDPQAVVIDTDLMKGRPDLLGISFREQRSVGAEAVFVLGNERVTRKVVYGLEARGVRAFGPVWDS</sequence>
<evidence type="ECO:0008006" key="4">
    <source>
        <dbReference type="Google" id="ProtNLM"/>
    </source>
</evidence>
<protein>
    <recommendedName>
        <fullName evidence="4">Nonribosomal peptide synthetase 12</fullName>
    </recommendedName>
</protein>
<keyword evidence="3" id="KW-1185">Reference proteome</keyword>
<comment type="caution">
    <text evidence="2">The sequence shown here is derived from an EMBL/GenBank/DDBJ whole genome shotgun (WGS) entry which is preliminary data.</text>
</comment>
<feature type="transmembrane region" description="Helical" evidence="1">
    <location>
        <begin position="251"/>
        <end position="270"/>
    </location>
</feature>
<name>A0A9P9E560_9PLEO</name>
<dbReference type="PANTHER" id="PTHR33927">
    <property type="entry name" value="TRANSMEMBRANE PROTEIN"/>
    <property type="match status" value="1"/>
</dbReference>
<organism evidence="2 3">
    <name type="scientific">Dendryphion nanum</name>
    <dbReference type="NCBI Taxonomy" id="256645"/>
    <lineage>
        <taxon>Eukaryota</taxon>
        <taxon>Fungi</taxon>
        <taxon>Dikarya</taxon>
        <taxon>Ascomycota</taxon>
        <taxon>Pezizomycotina</taxon>
        <taxon>Dothideomycetes</taxon>
        <taxon>Pleosporomycetidae</taxon>
        <taxon>Pleosporales</taxon>
        <taxon>Torulaceae</taxon>
        <taxon>Dendryphion</taxon>
    </lineage>
</organism>
<feature type="transmembrane region" description="Helical" evidence="1">
    <location>
        <begin position="176"/>
        <end position="203"/>
    </location>
</feature>